<gene>
    <name evidence="1" type="ORF">ABIG07_000456</name>
</gene>
<keyword evidence="2" id="KW-1185">Reference proteome</keyword>
<proteinExistence type="predicted"/>
<dbReference type="GeneID" id="92958824"/>
<reference evidence="1 2" key="1">
    <citation type="submission" date="2024-07" db="EMBL/GenBank/DDBJ databases">
        <title>Genomic Encyclopedia of Type Strains, Phase V (KMG-V): Genome sequencing to study the core and pangenomes of soil and plant-associated prokaryotes.</title>
        <authorList>
            <person name="Whitman W."/>
        </authorList>
    </citation>
    <scope>NUCLEOTIDE SEQUENCE [LARGE SCALE GENOMIC DNA]</scope>
    <source>
        <strain evidence="1 2">USDA 152</strain>
    </source>
</reference>
<dbReference type="EMBL" id="JBGBZJ010000002">
    <property type="protein sequence ID" value="MEY9451508.1"/>
    <property type="molecule type" value="Genomic_DNA"/>
</dbReference>
<dbReference type="Pfam" id="PF05973">
    <property type="entry name" value="Gp49"/>
    <property type="match status" value="1"/>
</dbReference>
<dbReference type="InterPro" id="IPR009241">
    <property type="entry name" value="HigB-like"/>
</dbReference>
<organism evidence="1 2">
    <name type="scientific">Bradyrhizobium ottawaense</name>
    <dbReference type="NCBI Taxonomy" id="931866"/>
    <lineage>
        <taxon>Bacteria</taxon>
        <taxon>Pseudomonadati</taxon>
        <taxon>Pseudomonadota</taxon>
        <taxon>Alphaproteobacteria</taxon>
        <taxon>Hyphomicrobiales</taxon>
        <taxon>Nitrobacteraceae</taxon>
        <taxon>Bradyrhizobium</taxon>
    </lineage>
</organism>
<dbReference type="RefSeq" id="WP_018273780.1">
    <property type="nucleotide sequence ID" value="NZ_CP150124.1"/>
</dbReference>
<comment type="caution">
    <text evidence="1">The sequence shown here is derived from an EMBL/GenBank/DDBJ whole genome shotgun (WGS) entry which is preliminary data.</text>
</comment>
<protein>
    <submittedName>
        <fullName evidence="1">Phage-related protein</fullName>
    </submittedName>
</protein>
<evidence type="ECO:0000313" key="1">
    <source>
        <dbReference type="EMBL" id="MEY9451508.1"/>
    </source>
</evidence>
<name>A0ABV4FIW9_9BRAD</name>
<dbReference type="Proteomes" id="UP001565369">
    <property type="component" value="Unassembled WGS sequence"/>
</dbReference>
<evidence type="ECO:0000313" key="2">
    <source>
        <dbReference type="Proteomes" id="UP001565369"/>
    </source>
</evidence>
<accession>A0ABV4FIW9</accession>
<sequence>MNDLLRAIRPAVFVGPSQKDLRAFPAAVRSEIGQSLFEVQIGQHPRNAKPLKGFSGVLEIRDNFDGDTYRAVYTTRFEGVLYVLHAFQKKSTSGIATPQRHMDLIRQRLRDAEAIHKATKGDR</sequence>